<keyword evidence="6 11" id="KW-0863">Zinc-finger</keyword>
<dbReference type="GeneID" id="5033844"/>
<dbReference type="AlphaFoldDB" id="A0DC95"/>
<dbReference type="PROSITE" id="PS50865">
    <property type="entry name" value="ZF_MYND_2"/>
    <property type="match status" value="1"/>
</dbReference>
<dbReference type="InterPro" id="IPR002893">
    <property type="entry name" value="Znf_MYND"/>
</dbReference>
<evidence type="ECO:0000256" key="1">
    <source>
        <dbReference type="ARBA" id="ARBA00000707"/>
    </source>
</evidence>
<evidence type="ECO:0000256" key="3">
    <source>
        <dbReference type="ARBA" id="ARBA00012759"/>
    </source>
</evidence>
<evidence type="ECO:0000259" key="14">
    <source>
        <dbReference type="PROSITE" id="PS51283"/>
    </source>
</evidence>
<dbReference type="InterPro" id="IPR035927">
    <property type="entry name" value="DUSP-like_sf"/>
</dbReference>
<dbReference type="STRING" id="5888.A0DC95"/>
<dbReference type="InterPro" id="IPR001394">
    <property type="entry name" value="Peptidase_C19_UCH"/>
</dbReference>
<accession>A0DC95</accession>
<dbReference type="Pfam" id="PF06337">
    <property type="entry name" value="DUSP"/>
    <property type="match status" value="1"/>
</dbReference>
<dbReference type="Proteomes" id="UP000000600">
    <property type="component" value="Unassembled WGS sequence"/>
</dbReference>
<dbReference type="GO" id="GO:0016579">
    <property type="term" value="P:protein deubiquitination"/>
    <property type="evidence" value="ECO:0007669"/>
    <property type="project" value="InterPro"/>
</dbReference>
<dbReference type="GO" id="GO:0006508">
    <property type="term" value="P:proteolysis"/>
    <property type="evidence" value="ECO:0007669"/>
    <property type="project" value="UniProtKB-KW"/>
</dbReference>
<gene>
    <name evidence="15" type="ORF">GSPATT00015540001</name>
</gene>
<dbReference type="Pfam" id="PF00443">
    <property type="entry name" value="UCH"/>
    <property type="match status" value="1"/>
</dbReference>
<dbReference type="InParanoid" id="A0DC95"/>
<evidence type="ECO:0000313" key="15">
    <source>
        <dbReference type="EMBL" id="CAK80662.1"/>
    </source>
</evidence>
<dbReference type="PANTHER" id="PTHR21646:SF24">
    <property type="entry name" value="UBIQUITIN CARBOXYL-TERMINAL HYDROLASE"/>
    <property type="match status" value="1"/>
</dbReference>
<dbReference type="Gene3D" id="3.30.2230.10">
    <property type="entry name" value="DUSP-like"/>
    <property type="match status" value="1"/>
</dbReference>
<dbReference type="EC" id="3.4.19.12" evidence="3"/>
<evidence type="ECO:0000256" key="8">
    <source>
        <dbReference type="ARBA" id="ARBA00022801"/>
    </source>
</evidence>
<evidence type="ECO:0000256" key="11">
    <source>
        <dbReference type="PROSITE-ProRule" id="PRU00134"/>
    </source>
</evidence>
<dbReference type="PROSITE" id="PS01360">
    <property type="entry name" value="ZF_MYND_1"/>
    <property type="match status" value="1"/>
</dbReference>
<dbReference type="SUPFAM" id="SSF143791">
    <property type="entry name" value="DUSP-like"/>
    <property type="match status" value="1"/>
</dbReference>
<dbReference type="OMA" id="RIWRYIT"/>
<proteinExistence type="inferred from homology"/>
<evidence type="ECO:0000256" key="6">
    <source>
        <dbReference type="ARBA" id="ARBA00022771"/>
    </source>
</evidence>
<evidence type="ECO:0000256" key="7">
    <source>
        <dbReference type="ARBA" id="ARBA00022786"/>
    </source>
</evidence>
<comment type="catalytic activity">
    <reaction evidence="1">
        <text>Thiol-dependent hydrolysis of ester, thioester, amide, peptide and isopeptide bonds formed by the C-terminal Gly of ubiquitin (a 76-residue protein attached to proteins as an intracellular targeting signal).</text>
        <dbReference type="EC" id="3.4.19.12"/>
    </reaction>
</comment>
<keyword evidence="5" id="KW-0479">Metal-binding</keyword>
<keyword evidence="8" id="KW-0378">Hydrolase</keyword>
<evidence type="ECO:0000256" key="5">
    <source>
        <dbReference type="ARBA" id="ARBA00022723"/>
    </source>
</evidence>
<evidence type="ECO:0000313" key="16">
    <source>
        <dbReference type="Proteomes" id="UP000000600"/>
    </source>
</evidence>
<dbReference type="eggNOG" id="KOG1870">
    <property type="taxonomic scope" value="Eukaryota"/>
</dbReference>
<comment type="similarity">
    <text evidence="2">Belongs to the peptidase C19 family.</text>
</comment>
<dbReference type="HOGENOM" id="CLU_001060_7_1_1"/>
<dbReference type="SUPFAM" id="SSF54001">
    <property type="entry name" value="Cysteine proteinases"/>
    <property type="match status" value="1"/>
</dbReference>
<dbReference type="RefSeq" id="XP_001448059.1">
    <property type="nucleotide sequence ID" value="XM_001448022.1"/>
</dbReference>
<keyword evidence="7" id="KW-0833">Ubl conjugation pathway</keyword>
<keyword evidence="16" id="KW-1185">Reference proteome</keyword>
<dbReference type="PANTHER" id="PTHR21646">
    <property type="entry name" value="UBIQUITIN CARBOXYL-TERMINAL HYDROLASE"/>
    <property type="match status" value="1"/>
</dbReference>
<dbReference type="PROSITE" id="PS50235">
    <property type="entry name" value="USP_3"/>
    <property type="match status" value="1"/>
</dbReference>
<keyword evidence="9" id="KW-0788">Thiol protease</keyword>
<reference evidence="15 16" key="1">
    <citation type="journal article" date="2006" name="Nature">
        <title>Global trends of whole-genome duplications revealed by the ciliate Paramecium tetraurelia.</title>
        <authorList>
            <consortium name="Genoscope"/>
            <person name="Aury J.-M."/>
            <person name="Jaillon O."/>
            <person name="Duret L."/>
            <person name="Noel B."/>
            <person name="Jubin C."/>
            <person name="Porcel B.M."/>
            <person name="Segurens B."/>
            <person name="Daubin V."/>
            <person name="Anthouard V."/>
            <person name="Aiach N."/>
            <person name="Arnaiz O."/>
            <person name="Billaut A."/>
            <person name="Beisson J."/>
            <person name="Blanc I."/>
            <person name="Bouhouche K."/>
            <person name="Camara F."/>
            <person name="Duharcourt S."/>
            <person name="Guigo R."/>
            <person name="Gogendeau D."/>
            <person name="Katinka M."/>
            <person name="Keller A.-M."/>
            <person name="Kissmehl R."/>
            <person name="Klotz C."/>
            <person name="Koll F."/>
            <person name="Le Moue A."/>
            <person name="Lepere C."/>
            <person name="Malinsky S."/>
            <person name="Nowacki M."/>
            <person name="Nowak J.K."/>
            <person name="Plattner H."/>
            <person name="Poulain J."/>
            <person name="Ruiz F."/>
            <person name="Serrano V."/>
            <person name="Zagulski M."/>
            <person name="Dessen P."/>
            <person name="Betermier M."/>
            <person name="Weissenbach J."/>
            <person name="Scarpelli C."/>
            <person name="Schachter V."/>
            <person name="Sperling L."/>
            <person name="Meyer E."/>
            <person name="Cohen J."/>
            <person name="Wincker P."/>
        </authorList>
    </citation>
    <scope>NUCLEOTIDE SEQUENCE [LARGE SCALE GENOMIC DNA]</scope>
    <source>
        <strain evidence="15 16">Stock d4-2</strain>
    </source>
</reference>
<dbReference type="InterPro" id="IPR038765">
    <property type="entry name" value="Papain-like_cys_pep_sf"/>
</dbReference>
<keyword evidence="10" id="KW-0862">Zinc</keyword>
<dbReference type="GO" id="GO:0004843">
    <property type="term" value="F:cysteine-type deubiquitinase activity"/>
    <property type="evidence" value="ECO:0007669"/>
    <property type="project" value="UniProtKB-EC"/>
</dbReference>
<evidence type="ECO:0000256" key="10">
    <source>
        <dbReference type="ARBA" id="ARBA00022833"/>
    </source>
</evidence>
<dbReference type="InterPro" id="IPR050185">
    <property type="entry name" value="Ub_carboxyl-term_hydrolase"/>
</dbReference>
<feature type="domain" description="MYND-type" evidence="13">
    <location>
        <begin position="296"/>
        <end position="333"/>
    </location>
</feature>
<dbReference type="EMBL" id="CT868374">
    <property type="protein sequence ID" value="CAK80662.1"/>
    <property type="molecule type" value="Genomic_DNA"/>
</dbReference>
<dbReference type="OrthoDB" id="292964at2759"/>
<organism evidence="15 16">
    <name type="scientific">Paramecium tetraurelia</name>
    <dbReference type="NCBI Taxonomy" id="5888"/>
    <lineage>
        <taxon>Eukaryota</taxon>
        <taxon>Sar</taxon>
        <taxon>Alveolata</taxon>
        <taxon>Ciliophora</taxon>
        <taxon>Intramacronucleata</taxon>
        <taxon>Oligohymenophorea</taxon>
        <taxon>Peniculida</taxon>
        <taxon>Parameciidae</taxon>
        <taxon>Paramecium</taxon>
    </lineage>
</organism>
<dbReference type="GO" id="GO:0008270">
    <property type="term" value="F:zinc ion binding"/>
    <property type="evidence" value="ECO:0007669"/>
    <property type="project" value="UniProtKB-KW"/>
</dbReference>
<name>A0DC95_PARTE</name>
<evidence type="ECO:0000256" key="4">
    <source>
        <dbReference type="ARBA" id="ARBA00022670"/>
    </source>
</evidence>
<dbReference type="FunCoup" id="A0DC95">
    <property type="interactions" value="603"/>
</dbReference>
<feature type="domain" description="DUSP" evidence="14">
    <location>
        <begin position="20"/>
        <end position="146"/>
    </location>
</feature>
<evidence type="ECO:0000256" key="2">
    <source>
        <dbReference type="ARBA" id="ARBA00009085"/>
    </source>
</evidence>
<dbReference type="PROSITE" id="PS00973">
    <property type="entry name" value="USP_2"/>
    <property type="match status" value="1"/>
</dbReference>
<dbReference type="InterPro" id="IPR018200">
    <property type="entry name" value="USP_CS"/>
</dbReference>
<dbReference type="PROSITE" id="PS51283">
    <property type="entry name" value="DUSP"/>
    <property type="match status" value="1"/>
</dbReference>
<feature type="domain" description="USP" evidence="12">
    <location>
        <begin position="357"/>
        <end position="963"/>
    </location>
</feature>
<evidence type="ECO:0000259" key="12">
    <source>
        <dbReference type="PROSITE" id="PS50235"/>
    </source>
</evidence>
<dbReference type="Gene3D" id="3.90.70.10">
    <property type="entry name" value="Cysteine proteinases"/>
    <property type="match status" value="2"/>
</dbReference>
<sequence length="975" mass="114730">MQSEKQNIIQVTDIEAAKLKNQALEYQILQVALSQSFQSDANDEFYLLSTKWLNQWKNYVSYDEIVADKPPSEYFGRITPDIINNDLQDNVLINFKYYPLSNHPWNKFIKQGLQEIFDYVVIDKKIWKFFTDSYNGIPINSKLADVNLLRFKSILLYPAIIKQICLGRMQSPTFDNEVMQVDRNMKFKDYQSLIQKTVYTFVGNFAKDSSVRIWRYITDQKDQYQALYDEINKQVCYLESQDEMSFYFNGELLTHQQYDSIKDIGITETHLIVFEFKTEDQPWCIRNQAVQREGECQYCHAYKVLQFPCLCQKVAYCQEECKQKDYKSHLSNCEKLGSDDESVKYLTLAQSSIKGIVGLQNLGNTSFLNSGTQCISNSFPLVEYFLKNLYFDEINLENPIGTRGQLVKKLGSLIKRMWCGDSKMIVPTDYKKAVEQFYPVFSGYHMHDSAELITAILDGIHEDLNRVKKKLQIQNKDYDGRPDFVIAKESWLNHLARNQSIIVDLINGLQKFTLKCPTCQQVSITFQPYLIVELDIPTQKKTTISFKFYEDLFKSTQMTIPFDKNINIPLKEYLKYVGSILKVDSQLFGYIINTDKSYQFLDQNQSIVDIRKRSKKSQLCFRKLTEHEIKMKNQIPIQFENQYFQNSIRKSFDQNGVLICDRQMKLKQVHLLIFNHFNQFFSHHNILGYGVYVLNQYYTLIYRTNQNPQNPCRFCYAQNCDNCEVKFDDETIEQVMNRAFKIDQQVSFKIIILWKQCPLEQVGLSDMFEYYNKLYKLEVQVQNIGNSLINQKSSQRNVTLYDCLQYSQMPQQLNKENTWYCKICKQHVKAFQSVQIYKAPQLLIFKLNRFKANNKIFKQKIEDLVNFPINNLDMTDYVINSNTPNEFLKENESNNGEINKKKVIYDLYAISNHFGGQGEGHYTTYAKNKFTNNWYNFNDSMVNQIMESFVVSESAYVLCYQLRTDEEQQCQKING</sequence>
<protein>
    <recommendedName>
        <fullName evidence="3">ubiquitinyl hydrolase 1</fullName>
        <ecNumber evidence="3">3.4.19.12</ecNumber>
    </recommendedName>
</protein>
<dbReference type="InterPro" id="IPR006615">
    <property type="entry name" value="Pept_C19_DUSP"/>
</dbReference>
<dbReference type="KEGG" id="ptm:GSPATT00015540001"/>
<keyword evidence="4" id="KW-0645">Protease</keyword>
<evidence type="ECO:0000259" key="13">
    <source>
        <dbReference type="PROSITE" id="PS50865"/>
    </source>
</evidence>
<evidence type="ECO:0000256" key="9">
    <source>
        <dbReference type="ARBA" id="ARBA00022807"/>
    </source>
</evidence>
<dbReference type="InterPro" id="IPR028889">
    <property type="entry name" value="USP"/>
</dbReference>